<keyword evidence="4" id="KW-1185">Reference proteome</keyword>
<organism evidence="3 4">
    <name type="scientific">Jiangella aurantiaca</name>
    <dbReference type="NCBI Taxonomy" id="2530373"/>
    <lineage>
        <taxon>Bacteria</taxon>
        <taxon>Bacillati</taxon>
        <taxon>Actinomycetota</taxon>
        <taxon>Actinomycetes</taxon>
        <taxon>Jiangellales</taxon>
        <taxon>Jiangellaceae</taxon>
        <taxon>Jiangella</taxon>
    </lineage>
</organism>
<keyword evidence="2" id="KW-0812">Transmembrane</keyword>
<comment type="caution">
    <text evidence="3">The sequence shown here is derived from an EMBL/GenBank/DDBJ whole genome shotgun (WGS) entry which is preliminary data.</text>
</comment>
<dbReference type="AlphaFoldDB" id="A0A4R5ABX8"/>
<evidence type="ECO:0000313" key="4">
    <source>
        <dbReference type="Proteomes" id="UP000295217"/>
    </source>
</evidence>
<feature type="transmembrane region" description="Helical" evidence="2">
    <location>
        <begin position="38"/>
        <end position="60"/>
    </location>
</feature>
<evidence type="ECO:0000256" key="2">
    <source>
        <dbReference type="SAM" id="Phobius"/>
    </source>
</evidence>
<feature type="transmembrane region" description="Helical" evidence="2">
    <location>
        <begin position="72"/>
        <end position="99"/>
    </location>
</feature>
<dbReference type="EMBL" id="SMLB01000013">
    <property type="protein sequence ID" value="TDD69711.1"/>
    <property type="molecule type" value="Genomic_DNA"/>
</dbReference>
<keyword evidence="2" id="KW-0472">Membrane</keyword>
<name>A0A4R5ABX8_9ACTN</name>
<accession>A0A4R5ABX8</accession>
<protein>
    <recommendedName>
        <fullName evidence="5">DUF4386 domain-containing protein</fullName>
    </recommendedName>
</protein>
<feature type="transmembrane region" description="Helical" evidence="2">
    <location>
        <begin position="146"/>
        <end position="163"/>
    </location>
</feature>
<evidence type="ECO:0000313" key="3">
    <source>
        <dbReference type="EMBL" id="TDD69711.1"/>
    </source>
</evidence>
<evidence type="ECO:0008006" key="5">
    <source>
        <dbReference type="Google" id="ProtNLM"/>
    </source>
</evidence>
<dbReference type="Proteomes" id="UP000295217">
    <property type="component" value="Unassembled WGS sequence"/>
</dbReference>
<evidence type="ECO:0000256" key="1">
    <source>
        <dbReference type="SAM" id="MobiDB-lite"/>
    </source>
</evidence>
<feature type="compositionally biased region" description="Basic and acidic residues" evidence="1">
    <location>
        <begin position="193"/>
        <end position="203"/>
    </location>
</feature>
<proteinExistence type="predicted"/>
<reference evidence="3 4" key="1">
    <citation type="submission" date="2019-02" db="EMBL/GenBank/DDBJ databases">
        <title>Draft genome sequences of novel Actinobacteria.</title>
        <authorList>
            <person name="Sahin N."/>
            <person name="Ay H."/>
            <person name="Saygin H."/>
        </authorList>
    </citation>
    <scope>NUCLEOTIDE SEQUENCE [LARGE SCALE GENOMIC DNA]</scope>
    <source>
        <strain evidence="3 4">8K307</strain>
    </source>
</reference>
<sequence>MIATLALGANIDTAAEDAPEKFLAYYSDSANQARGWLALSRGTLAAFIFPWFLVRLKLALDTAGRSRGNPGLLAFGGGLVFTSILLVHLVVSNAIGLTVDFSESYRLDPNVAMLLGNMSYFLLSIGMVGIAVLLLATAVTARRIRLLPAWLTWPAIVIAPLSLATAELFLLPLLLFLAWMLGASVVLTRQRKADTRGHRRPEPDPAVSAPAVDHRQV</sequence>
<gene>
    <name evidence="3" type="ORF">E1262_12215</name>
</gene>
<feature type="transmembrane region" description="Helical" evidence="2">
    <location>
        <begin position="119"/>
        <end position="139"/>
    </location>
</feature>
<feature type="transmembrane region" description="Helical" evidence="2">
    <location>
        <begin position="169"/>
        <end position="188"/>
    </location>
</feature>
<dbReference type="RefSeq" id="WP_132103414.1">
    <property type="nucleotide sequence ID" value="NZ_SMLB01000013.1"/>
</dbReference>
<feature type="region of interest" description="Disordered" evidence="1">
    <location>
        <begin position="193"/>
        <end position="217"/>
    </location>
</feature>
<keyword evidence="2" id="KW-1133">Transmembrane helix</keyword>